<dbReference type="InterPro" id="IPR003595">
    <property type="entry name" value="Tyr_Pase_cat"/>
</dbReference>
<dbReference type="Proteomes" id="UP000807504">
    <property type="component" value="Unassembled WGS sequence"/>
</dbReference>
<keyword evidence="10" id="KW-0443">Lipid metabolism</keyword>
<keyword evidence="11" id="KW-0472">Membrane</keyword>
<comment type="similarity">
    <text evidence="3">Belongs to the protein-tyrosine phosphatase family. Non-receptor class myotubularin subfamily.</text>
</comment>
<evidence type="ECO:0000256" key="2">
    <source>
        <dbReference type="ARBA" id="ARBA00004496"/>
    </source>
</evidence>
<dbReference type="InterPro" id="IPR000306">
    <property type="entry name" value="Znf_FYVE"/>
</dbReference>
<evidence type="ECO:0000256" key="5">
    <source>
        <dbReference type="ARBA" id="ARBA00022490"/>
    </source>
</evidence>
<dbReference type="PROSITE" id="PS00383">
    <property type="entry name" value="TYR_PHOSPHATASE_1"/>
    <property type="match status" value="1"/>
</dbReference>
<dbReference type="InterPro" id="IPR048994">
    <property type="entry name" value="PH-GRAM_MTMR6-9"/>
</dbReference>
<evidence type="ECO:0000256" key="4">
    <source>
        <dbReference type="ARBA" id="ARBA00012903"/>
    </source>
</evidence>
<evidence type="ECO:0000259" key="16">
    <source>
        <dbReference type="PROSITE" id="PS50056"/>
    </source>
</evidence>
<dbReference type="PANTHER" id="PTHR10807">
    <property type="entry name" value="MYOTUBULARIN-RELATED"/>
    <property type="match status" value="1"/>
</dbReference>
<dbReference type="InterPro" id="IPR000387">
    <property type="entry name" value="Tyr_Pase_dom"/>
</dbReference>
<accession>A0A8T0EUY5</accession>
<evidence type="ECO:0000259" key="17">
    <source>
        <dbReference type="PROSITE" id="PS50178"/>
    </source>
</evidence>
<dbReference type="CDD" id="cd15738">
    <property type="entry name" value="FYVE_MTMR_unchar"/>
    <property type="match status" value="1"/>
</dbReference>
<dbReference type="PROSITE" id="PS50056">
    <property type="entry name" value="TYR_PHOSPHATASE_2"/>
    <property type="match status" value="1"/>
</dbReference>
<dbReference type="InterPro" id="IPR030564">
    <property type="entry name" value="Myotubularin"/>
</dbReference>
<dbReference type="CDD" id="cd13210">
    <property type="entry name" value="PH-GRAM_MTMR6-like"/>
    <property type="match status" value="1"/>
</dbReference>
<evidence type="ECO:0000256" key="12">
    <source>
        <dbReference type="ARBA" id="ARBA00032571"/>
    </source>
</evidence>
<proteinExistence type="inferred from homology"/>
<feature type="domain" description="Tyrosine specific protein phosphatases" evidence="16">
    <location>
        <begin position="304"/>
        <end position="342"/>
    </location>
</feature>
<gene>
    <name evidence="19" type="ORF">HNY73_011797</name>
</gene>
<feature type="domain" description="FYVE-type" evidence="17">
    <location>
        <begin position="486"/>
        <end position="538"/>
    </location>
</feature>
<dbReference type="Gene3D" id="3.90.190.10">
    <property type="entry name" value="Protein tyrosine phosphatase superfamily"/>
    <property type="match status" value="1"/>
</dbReference>
<dbReference type="GO" id="GO:0005737">
    <property type="term" value="C:cytoplasm"/>
    <property type="evidence" value="ECO:0007669"/>
    <property type="project" value="UniProtKB-SubCell"/>
</dbReference>
<evidence type="ECO:0000256" key="15">
    <source>
        <dbReference type="PROSITE-ProRule" id="PRU00091"/>
    </source>
</evidence>
<dbReference type="InterPro" id="IPR016130">
    <property type="entry name" value="Tyr_Pase_AS"/>
</dbReference>
<dbReference type="SUPFAM" id="SSF50729">
    <property type="entry name" value="PH domain-like"/>
    <property type="match status" value="1"/>
</dbReference>
<evidence type="ECO:0000313" key="19">
    <source>
        <dbReference type="EMBL" id="KAF8781397.1"/>
    </source>
</evidence>
<evidence type="ECO:0000256" key="13">
    <source>
        <dbReference type="PIRSR" id="PIRSR630564-1"/>
    </source>
</evidence>
<evidence type="ECO:0000256" key="3">
    <source>
        <dbReference type="ARBA" id="ARBA00007471"/>
    </source>
</evidence>
<dbReference type="PROSITE" id="PS51339">
    <property type="entry name" value="PPASE_MYOTUBULARIN"/>
    <property type="match status" value="1"/>
</dbReference>
<dbReference type="InterPro" id="IPR029021">
    <property type="entry name" value="Prot-tyrosine_phosphatase-like"/>
</dbReference>
<sequence>MDLINTPKIEKVRMLDRFNSKKPNVGTLHLTATHLIFIDPEGKKEAWILHTHIATVIKLPISTSGSPLQIRCKNFLCVTFVIPKERDSHDIYTSLLKLSQPINIQELYCFHYTASNEDQPKRSGWNKFDLQAEFSRMGVPNRHWVLTNINKDYEICDTYPKYLYVPSSASSTILVGSSRFRSRGRLPVLSYLHRNMAAICRCSQPLSGFSARCVEDEQLLNCILKSSPNSDFMYVVDTRPKINAMANKAAGKGYENEDFYKNIKFQFFGIENIHVMRNSLQKLVDACELKVPSMNAFLSGLESSGWLRHVKTVLEASAFIADALEKGTTVLVHCSDGWDRTAQTCSLAALLQDPYYRTITGFQALIEKEWLAFGHKFTDRCGLIQGDPKEVAPVFTQFIDAVWQLTQQFPSSFQFNERFLLTIHDHVYSCQFGTFIGNCEKDRVDLRFWRDSPDGSNGNSIFSQLLEELDSVALEWKTLRNVRECICSTPFDHFSRKFHCWSCGDVFCVRCIDKRISLKGHYHQRPVPVCRHCYKELMRTNSIDS</sequence>
<feature type="binding site" evidence="14">
    <location>
        <begin position="272"/>
        <end position="273"/>
    </location>
    <ligand>
        <name>substrate</name>
    </ligand>
</feature>
<name>A0A8T0EUY5_ARGBR</name>
<dbReference type="EMBL" id="JABXBU010001863">
    <property type="protein sequence ID" value="KAF8781397.1"/>
    <property type="molecule type" value="Genomic_DNA"/>
</dbReference>
<dbReference type="InterPro" id="IPR010569">
    <property type="entry name" value="Myotubularin-like_Pase_dom"/>
</dbReference>
<dbReference type="PANTHER" id="PTHR10807:SF8">
    <property type="entry name" value="PHOSPHATIDYLINOSITOL-3-PHOSPHATE PHOSPHATASE"/>
    <property type="match status" value="1"/>
</dbReference>
<evidence type="ECO:0000256" key="10">
    <source>
        <dbReference type="ARBA" id="ARBA00023098"/>
    </source>
</evidence>
<dbReference type="CDD" id="cd14532">
    <property type="entry name" value="PTP-MTMR6-like"/>
    <property type="match status" value="1"/>
</dbReference>
<dbReference type="Pfam" id="PF21098">
    <property type="entry name" value="PH-GRAM_MTMR6-like"/>
    <property type="match status" value="1"/>
</dbReference>
<evidence type="ECO:0000256" key="1">
    <source>
        <dbReference type="ARBA" id="ARBA00004184"/>
    </source>
</evidence>
<dbReference type="AlphaFoldDB" id="A0A8T0EUY5"/>
<keyword evidence="20" id="KW-1185">Reference proteome</keyword>
<evidence type="ECO:0000256" key="11">
    <source>
        <dbReference type="ARBA" id="ARBA00023136"/>
    </source>
</evidence>
<dbReference type="GO" id="GO:0012505">
    <property type="term" value="C:endomembrane system"/>
    <property type="evidence" value="ECO:0007669"/>
    <property type="project" value="UniProtKB-SubCell"/>
</dbReference>
<dbReference type="FunFam" id="2.30.29.30:FF:000135">
    <property type="entry name" value="Myotubularin related protein 6"/>
    <property type="match status" value="1"/>
</dbReference>
<dbReference type="GO" id="GO:0008270">
    <property type="term" value="F:zinc ion binding"/>
    <property type="evidence" value="ECO:0007669"/>
    <property type="project" value="UniProtKB-KW"/>
</dbReference>
<keyword evidence="5" id="KW-0963">Cytoplasm</keyword>
<reference evidence="19" key="2">
    <citation type="submission" date="2020-06" db="EMBL/GenBank/DDBJ databases">
        <authorList>
            <person name="Sheffer M."/>
        </authorList>
    </citation>
    <scope>NUCLEOTIDE SEQUENCE</scope>
</reference>
<dbReference type="Gene3D" id="3.30.40.10">
    <property type="entry name" value="Zinc/RING finger domain, C3HC4 (zinc finger)"/>
    <property type="match status" value="1"/>
</dbReference>
<dbReference type="GO" id="GO:0046856">
    <property type="term" value="P:phosphatidylinositol dephosphorylation"/>
    <property type="evidence" value="ECO:0007669"/>
    <property type="project" value="TreeGrafter"/>
</dbReference>
<organism evidence="19 20">
    <name type="scientific">Argiope bruennichi</name>
    <name type="common">Wasp spider</name>
    <name type="synonym">Aranea bruennichi</name>
    <dbReference type="NCBI Taxonomy" id="94029"/>
    <lineage>
        <taxon>Eukaryota</taxon>
        <taxon>Metazoa</taxon>
        <taxon>Ecdysozoa</taxon>
        <taxon>Arthropoda</taxon>
        <taxon>Chelicerata</taxon>
        <taxon>Arachnida</taxon>
        <taxon>Araneae</taxon>
        <taxon>Araneomorphae</taxon>
        <taxon>Entelegynae</taxon>
        <taxon>Araneoidea</taxon>
        <taxon>Araneidae</taxon>
        <taxon>Argiope</taxon>
    </lineage>
</organism>
<feature type="active site" description="Phosphocysteine intermediate" evidence="13">
    <location>
        <position position="334"/>
    </location>
</feature>
<dbReference type="InterPro" id="IPR013083">
    <property type="entry name" value="Znf_RING/FYVE/PHD"/>
</dbReference>
<dbReference type="Pfam" id="PF01363">
    <property type="entry name" value="FYVE"/>
    <property type="match status" value="1"/>
</dbReference>
<dbReference type="GO" id="GO:0052629">
    <property type="term" value="F:phosphatidylinositol-3,5-bisphosphate 3-phosphatase activity"/>
    <property type="evidence" value="ECO:0007669"/>
    <property type="project" value="UniProtKB-EC"/>
</dbReference>
<dbReference type="SUPFAM" id="SSF52799">
    <property type="entry name" value="(Phosphotyrosine protein) phosphatases II"/>
    <property type="match status" value="1"/>
</dbReference>
<dbReference type="InterPro" id="IPR011993">
    <property type="entry name" value="PH-like_dom_sf"/>
</dbReference>
<dbReference type="Pfam" id="PF06602">
    <property type="entry name" value="Myotub-related"/>
    <property type="match status" value="1"/>
</dbReference>
<feature type="binding site" evidence="14">
    <location>
        <begin position="334"/>
        <end position="340"/>
    </location>
    <ligand>
        <name>substrate</name>
    </ligand>
</feature>
<dbReference type="SMART" id="SM00064">
    <property type="entry name" value="FYVE"/>
    <property type="match status" value="1"/>
</dbReference>
<keyword evidence="7 15" id="KW-0863">Zinc-finger</keyword>
<comment type="caution">
    <text evidence="19">The sequence shown here is derived from an EMBL/GenBank/DDBJ whole genome shotgun (WGS) entry which is preliminary data.</text>
</comment>
<keyword evidence="8" id="KW-0378">Hydrolase</keyword>
<protein>
    <recommendedName>
        <fullName evidence="4">phosphatidylinositol-3,5-bisphosphate 3-phosphatase</fullName>
        <ecNumber evidence="4">3.1.3.95</ecNumber>
    </recommendedName>
    <alternativeName>
        <fullName evidence="12">Phosphatidylinositol-3,5-bisphosphate 3-phosphatase</fullName>
    </alternativeName>
</protein>
<dbReference type="InterPro" id="IPR017455">
    <property type="entry name" value="Znf_FYVE-rel"/>
</dbReference>
<evidence type="ECO:0000256" key="14">
    <source>
        <dbReference type="PIRSR" id="PIRSR630564-2"/>
    </source>
</evidence>
<evidence type="ECO:0000259" key="18">
    <source>
        <dbReference type="PROSITE" id="PS51339"/>
    </source>
</evidence>
<evidence type="ECO:0000313" key="20">
    <source>
        <dbReference type="Proteomes" id="UP000807504"/>
    </source>
</evidence>
<evidence type="ECO:0000256" key="9">
    <source>
        <dbReference type="ARBA" id="ARBA00022833"/>
    </source>
</evidence>
<dbReference type="InterPro" id="IPR011011">
    <property type="entry name" value="Znf_FYVE_PHD"/>
</dbReference>
<dbReference type="EC" id="3.1.3.95" evidence="4"/>
<feature type="domain" description="Myotubularin phosphatase" evidence="18">
    <location>
        <begin position="124"/>
        <end position="454"/>
    </location>
</feature>
<dbReference type="SUPFAM" id="SSF57903">
    <property type="entry name" value="FYVE/PHD zinc finger"/>
    <property type="match status" value="1"/>
</dbReference>
<dbReference type="Gene3D" id="2.30.29.30">
    <property type="entry name" value="Pleckstrin-homology domain (PH domain)/Phosphotyrosine-binding domain (PTB)"/>
    <property type="match status" value="1"/>
</dbReference>
<keyword evidence="9" id="KW-0862">Zinc</keyword>
<evidence type="ECO:0000256" key="6">
    <source>
        <dbReference type="ARBA" id="ARBA00022723"/>
    </source>
</evidence>
<keyword evidence="6" id="KW-0479">Metal-binding</keyword>
<reference evidence="19" key="1">
    <citation type="journal article" date="2020" name="bioRxiv">
        <title>Chromosome-level reference genome of the European wasp spider Argiope bruennichi: a resource for studies on range expansion and evolutionary adaptation.</title>
        <authorList>
            <person name="Sheffer M.M."/>
            <person name="Hoppe A."/>
            <person name="Krehenwinkel H."/>
            <person name="Uhl G."/>
            <person name="Kuss A.W."/>
            <person name="Jensen L."/>
            <person name="Jensen C."/>
            <person name="Gillespie R.G."/>
            <person name="Hoff K.J."/>
            <person name="Prost S."/>
        </authorList>
    </citation>
    <scope>NUCLEOTIDE SEQUENCE</scope>
</reference>
<dbReference type="PROSITE" id="PS50178">
    <property type="entry name" value="ZF_FYVE"/>
    <property type="match status" value="1"/>
</dbReference>
<comment type="subcellular location">
    <subcellularLocation>
        <location evidence="2">Cytoplasm</location>
    </subcellularLocation>
    <subcellularLocation>
        <location evidence="1">Endomembrane system</location>
        <topology evidence="1">Peripheral membrane protein</topology>
    </subcellularLocation>
</comment>
<evidence type="ECO:0000256" key="8">
    <source>
        <dbReference type="ARBA" id="ARBA00022801"/>
    </source>
</evidence>
<dbReference type="GO" id="GO:0004438">
    <property type="term" value="F:phosphatidylinositol-3-phosphate phosphatase activity"/>
    <property type="evidence" value="ECO:0007669"/>
    <property type="project" value="TreeGrafter"/>
</dbReference>
<dbReference type="SMART" id="SM00404">
    <property type="entry name" value="PTPc_motif"/>
    <property type="match status" value="1"/>
</dbReference>
<evidence type="ECO:0000256" key="7">
    <source>
        <dbReference type="ARBA" id="ARBA00022771"/>
    </source>
</evidence>